<dbReference type="GO" id="GO:0016593">
    <property type="term" value="C:Cdc73/Paf1 complex"/>
    <property type="evidence" value="ECO:0007669"/>
    <property type="project" value="InterPro"/>
</dbReference>
<name>A0A0X8HV51_9SACH</name>
<dbReference type="Pfam" id="PF04004">
    <property type="entry name" value="Leo1"/>
    <property type="match status" value="1"/>
</dbReference>
<gene>
    <name evidence="2" type="ORF">AW171_hschr74040</name>
</gene>
<dbReference type="Proteomes" id="UP000243052">
    <property type="component" value="Chromosome vii"/>
</dbReference>
<dbReference type="STRING" id="45286.A0A0X8HV51"/>
<dbReference type="InterPro" id="IPR007149">
    <property type="entry name" value="Leo1"/>
</dbReference>
<reference evidence="2 3" key="1">
    <citation type="submission" date="2016-01" db="EMBL/GenBank/DDBJ databases">
        <title>Genome sequence of the yeast Holleya sinecauda.</title>
        <authorList>
            <person name="Dietrich F.S."/>
        </authorList>
    </citation>
    <scope>NUCLEOTIDE SEQUENCE [LARGE SCALE GENOMIC DNA]</scope>
    <source>
        <strain evidence="2 3">ATCC 58844</strain>
    </source>
</reference>
<dbReference type="GO" id="GO:0032968">
    <property type="term" value="P:positive regulation of transcription elongation by RNA polymerase II"/>
    <property type="evidence" value="ECO:0007669"/>
    <property type="project" value="TreeGrafter"/>
</dbReference>
<evidence type="ECO:0000313" key="3">
    <source>
        <dbReference type="Proteomes" id="UP000243052"/>
    </source>
</evidence>
<feature type="compositionally biased region" description="Low complexity" evidence="1">
    <location>
        <begin position="1"/>
        <end position="11"/>
    </location>
</feature>
<sequence>MSEMAAETAAETDVKAGEDTIPSTNSQTVSSEEAMNEVPNNDDSEGVASGDGLFGDESDRSGDESDNSSDSDENSSRRVSSRPTGLGMSDDDEEQQMYNRKFYGDDLTGPSDRSDEEEAEIREADVEVVKHVVPYYTTSKNKEDTLYYAKIPQFLTIDPVPFDPLSFKAQVKQRQEQYSSKEDQLDDRLIDENTVRWRYSRGENQQVFKDSNAQVIQWSDGTFSLKLGDEYNDILVNDIENTFMTVSHDQQELMQCVEGGEIKHSMLFIPTSTNSSVHQRLSKAVARREARESGPSTYIVRMDPELEKKELEKKHDQLIRERRKRQLREQMDRENAELEGVDTGSFGIKRTAGRLQTPETYGRRFADEYDDEDGFIDDAEEVEGYSDESADGAEALDDGNSDEEEDLNAERLKRLKKEGAAMYKETRASSQDSDGADQGSIQKRRKIAVLDSDEE</sequence>
<evidence type="ECO:0000313" key="2">
    <source>
        <dbReference type="EMBL" id="AMD22032.1"/>
    </source>
</evidence>
<dbReference type="PANTHER" id="PTHR23146">
    <property type="entry name" value="LEO1 PROTEIN"/>
    <property type="match status" value="1"/>
</dbReference>
<feature type="region of interest" description="Disordered" evidence="1">
    <location>
        <begin position="359"/>
        <end position="455"/>
    </location>
</feature>
<dbReference type="GeneID" id="28725360"/>
<evidence type="ECO:0000256" key="1">
    <source>
        <dbReference type="SAM" id="MobiDB-lite"/>
    </source>
</evidence>
<feature type="compositionally biased region" description="Low complexity" evidence="1">
    <location>
        <begin position="428"/>
        <end position="440"/>
    </location>
</feature>
<dbReference type="GO" id="GO:0006368">
    <property type="term" value="P:transcription elongation by RNA polymerase II"/>
    <property type="evidence" value="ECO:0007669"/>
    <property type="project" value="InterPro"/>
</dbReference>
<feature type="compositionally biased region" description="Acidic residues" evidence="1">
    <location>
        <begin position="64"/>
        <end position="73"/>
    </location>
</feature>
<dbReference type="GO" id="GO:1990269">
    <property type="term" value="F:RNA polymerase II C-terminal domain phosphoserine binding"/>
    <property type="evidence" value="ECO:0007669"/>
    <property type="project" value="TreeGrafter"/>
</dbReference>
<proteinExistence type="predicted"/>
<accession>A0A0X8HV51</accession>
<feature type="region of interest" description="Disordered" evidence="1">
    <location>
        <begin position="1"/>
        <end position="95"/>
    </location>
</feature>
<dbReference type="RefSeq" id="XP_017989028.1">
    <property type="nucleotide sequence ID" value="XM_018133809.1"/>
</dbReference>
<organism evidence="2 3">
    <name type="scientific">Eremothecium sinecaudum</name>
    <dbReference type="NCBI Taxonomy" id="45286"/>
    <lineage>
        <taxon>Eukaryota</taxon>
        <taxon>Fungi</taxon>
        <taxon>Dikarya</taxon>
        <taxon>Ascomycota</taxon>
        <taxon>Saccharomycotina</taxon>
        <taxon>Saccharomycetes</taxon>
        <taxon>Saccharomycetales</taxon>
        <taxon>Saccharomycetaceae</taxon>
        <taxon>Eremothecium</taxon>
    </lineage>
</organism>
<dbReference type="PANTHER" id="PTHR23146:SF0">
    <property type="entry name" value="RNA POLYMERASE-ASSOCIATED PROTEIN LEO1"/>
    <property type="match status" value="1"/>
</dbReference>
<keyword evidence="3" id="KW-1185">Reference proteome</keyword>
<feature type="region of interest" description="Disordered" evidence="1">
    <location>
        <begin position="102"/>
        <end position="121"/>
    </location>
</feature>
<feature type="compositionally biased region" description="Acidic residues" evidence="1">
    <location>
        <begin position="368"/>
        <end position="407"/>
    </location>
</feature>
<dbReference type="AlphaFoldDB" id="A0A0X8HV51"/>
<feature type="compositionally biased region" description="Polar residues" evidence="1">
    <location>
        <begin position="21"/>
        <end position="39"/>
    </location>
</feature>
<dbReference type="OrthoDB" id="20844at2759"/>
<protein>
    <submittedName>
        <fullName evidence="2">HGL308Cp</fullName>
    </submittedName>
</protein>
<dbReference type="EMBL" id="CP014247">
    <property type="protein sequence ID" value="AMD22032.1"/>
    <property type="molecule type" value="Genomic_DNA"/>
</dbReference>